<dbReference type="PRINTS" id="PR01374">
    <property type="entry name" value="TONBPROTEIN"/>
</dbReference>
<feature type="domain" description="TonB C-terminal" evidence="12">
    <location>
        <begin position="116"/>
        <end position="208"/>
    </location>
</feature>
<dbReference type="Gene3D" id="3.30.1150.10">
    <property type="match status" value="1"/>
</dbReference>
<reference evidence="14 15" key="1">
    <citation type="submission" date="2017-05" db="EMBL/GenBank/DDBJ databases">
        <authorList>
            <person name="Song R."/>
            <person name="Chenine A.L."/>
            <person name="Ruprecht R.M."/>
        </authorList>
    </citation>
    <scope>NUCLEOTIDE SEQUENCE [LARGE SCALE GENOMIC DNA]</scope>
    <source>
        <strain evidence="14 15">CECT 7927</strain>
    </source>
</reference>
<keyword evidence="9" id="KW-0472">Membrane</keyword>
<evidence type="ECO:0000256" key="6">
    <source>
        <dbReference type="ARBA" id="ARBA00022692"/>
    </source>
</evidence>
<keyword evidence="16" id="KW-1185">Reference proteome</keyword>
<proteinExistence type="inferred from homology"/>
<sequence length="208" mass="23547">MMRWLLALPVAIVFSFGLFSFMAWMVDNGSQQKPADRSALQFDMFMAEQEDAVQRRQRTVPERPKPPEAPQMTPVSQQQASVNHMPMTATVPALGLSSGLQGIEIQAPSFDVSAIGSSQQAIPLYKVKPDYPPRAKRREIEGTVTLKFDIDETGRAVNIHVVDSQPKRIFDRAARRALRYWKFQPRIVNGKAEKQNGMTQIIKFEMDK</sequence>
<feature type="region of interest" description="Disordered" evidence="11">
    <location>
        <begin position="51"/>
        <end position="75"/>
    </location>
</feature>
<dbReference type="SUPFAM" id="SSF74653">
    <property type="entry name" value="TolA/TonB C-terminal domain"/>
    <property type="match status" value="1"/>
</dbReference>
<evidence type="ECO:0000256" key="11">
    <source>
        <dbReference type="SAM" id="MobiDB-lite"/>
    </source>
</evidence>
<reference evidence="13 16" key="2">
    <citation type="submission" date="2023-11" db="EMBL/GenBank/DDBJ databases">
        <title>Plant-associative lifestyle of Vibrio porteresiae and its evolutionary dynamics.</title>
        <authorList>
            <person name="Rameshkumar N."/>
            <person name="Kirti K."/>
        </authorList>
    </citation>
    <scope>NUCLEOTIDE SEQUENCE [LARGE SCALE GENOMIC DNA]</scope>
    <source>
        <strain evidence="13 16">MSSRF38</strain>
    </source>
</reference>
<evidence type="ECO:0000256" key="1">
    <source>
        <dbReference type="ARBA" id="ARBA00004383"/>
    </source>
</evidence>
<dbReference type="EMBL" id="FXXI01000001">
    <property type="protein sequence ID" value="SMR99141.1"/>
    <property type="molecule type" value="Genomic_DNA"/>
</dbReference>
<keyword evidence="5 10" id="KW-0997">Cell inner membrane</keyword>
<keyword evidence="10" id="KW-0735">Signal-anchor</keyword>
<evidence type="ECO:0000256" key="10">
    <source>
        <dbReference type="RuleBase" id="RU362123"/>
    </source>
</evidence>
<comment type="subcellular location">
    <subcellularLocation>
        <location evidence="1 10">Cell inner membrane</location>
        <topology evidence="1 10">Single-pass membrane protein</topology>
        <orientation evidence="1 10">Periplasmic side</orientation>
    </subcellularLocation>
</comment>
<evidence type="ECO:0000256" key="5">
    <source>
        <dbReference type="ARBA" id="ARBA00022519"/>
    </source>
</evidence>
<dbReference type="PANTHER" id="PTHR33446:SF14">
    <property type="entry name" value="PROTEIN TONB"/>
    <property type="match status" value="1"/>
</dbReference>
<dbReference type="InterPro" id="IPR006260">
    <property type="entry name" value="TonB/TolA_C"/>
</dbReference>
<accession>A0A1Y6IPZ6</accession>
<evidence type="ECO:0000313" key="16">
    <source>
        <dbReference type="Proteomes" id="UP001283366"/>
    </source>
</evidence>
<evidence type="ECO:0000256" key="2">
    <source>
        <dbReference type="ARBA" id="ARBA00006555"/>
    </source>
</evidence>
<keyword evidence="7 10" id="KW-0653">Protein transport</keyword>
<dbReference type="GO" id="GO:0030288">
    <property type="term" value="C:outer membrane-bounded periplasmic space"/>
    <property type="evidence" value="ECO:0007669"/>
    <property type="project" value="InterPro"/>
</dbReference>
<evidence type="ECO:0000256" key="7">
    <source>
        <dbReference type="ARBA" id="ARBA00022927"/>
    </source>
</evidence>
<dbReference type="GO" id="GO:0015891">
    <property type="term" value="P:siderophore transport"/>
    <property type="evidence" value="ECO:0007669"/>
    <property type="project" value="InterPro"/>
</dbReference>
<gene>
    <name evidence="13" type="ORF">SBX37_14470</name>
    <name evidence="14" type="ORF">VIM7927_00364</name>
</gene>
<protein>
    <recommendedName>
        <fullName evidence="10">Protein TonB</fullName>
    </recommendedName>
</protein>
<dbReference type="AlphaFoldDB" id="A0A1Y6IPZ6"/>
<evidence type="ECO:0000256" key="8">
    <source>
        <dbReference type="ARBA" id="ARBA00022989"/>
    </source>
</evidence>
<dbReference type="GO" id="GO:0005886">
    <property type="term" value="C:plasma membrane"/>
    <property type="evidence" value="ECO:0007669"/>
    <property type="project" value="UniProtKB-SubCell"/>
</dbReference>
<evidence type="ECO:0000256" key="4">
    <source>
        <dbReference type="ARBA" id="ARBA00022475"/>
    </source>
</evidence>
<keyword evidence="3 10" id="KW-0813">Transport</keyword>
<dbReference type="RefSeq" id="WP_087479197.1">
    <property type="nucleotide sequence ID" value="NZ_AP024883.1"/>
</dbReference>
<dbReference type="PANTHER" id="PTHR33446">
    <property type="entry name" value="PROTEIN TONB-RELATED"/>
    <property type="match status" value="1"/>
</dbReference>
<keyword evidence="4 10" id="KW-1003">Cell membrane</keyword>
<dbReference type="Proteomes" id="UP000196125">
    <property type="component" value="Unassembled WGS sequence"/>
</dbReference>
<evidence type="ECO:0000313" key="14">
    <source>
        <dbReference type="EMBL" id="SMR99141.1"/>
    </source>
</evidence>
<keyword evidence="6" id="KW-0812">Transmembrane</keyword>
<dbReference type="EMBL" id="JAWRCO010000001">
    <property type="protein sequence ID" value="MDW6004061.1"/>
    <property type="molecule type" value="Genomic_DNA"/>
</dbReference>
<comment type="function">
    <text evidence="10">Interacts with outer membrane receptor proteins that carry out high-affinity binding and energy dependent uptake into the periplasmic space of specific substrates. It could act to transduce energy from the cytoplasmic membrane to specific energy-requiring processes in the outer membrane, resulting in the release into the periplasm of ligands bound by these outer membrane proteins.</text>
</comment>
<organism evidence="14 15">
    <name type="scientific">Vibrio mangrovi</name>
    <dbReference type="NCBI Taxonomy" id="474394"/>
    <lineage>
        <taxon>Bacteria</taxon>
        <taxon>Pseudomonadati</taxon>
        <taxon>Pseudomonadota</taxon>
        <taxon>Gammaproteobacteria</taxon>
        <taxon>Vibrionales</taxon>
        <taxon>Vibrionaceae</taxon>
        <taxon>Vibrio</taxon>
    </lineage>
</organism>
<dbReference type="OrthoDB" id="1628901at2"/>
<dbReference type="GO" id="GO:0055085">
    <property type="term" value="P:transmembrane transport"/>
    <property type="evidence" value="ECO:0007669"/>
    <property type="project" value="InterPro"/>
</dbReference>
<dbReference type="Proteomes" id="UP001283366">
    <property type="component" value="Unassembled WGS sequence"/>
</dbReference>
<dbReference type="InterPro" id="IPR037682">
    <property type="entry name" value="TonB_C"/>
</dbReference>
<evidence type="ECO:0000313" key="13">
    <source>
        <dbReference type="EMBL" id="MDW6004061.1"/>
    </source>
</evidence>
<evidence type="ECO:0000256" key="3">
    <source>
        <dbReference type="ARBA" id="ARBA00022448"/>
    </source>
</evidence>
<evidence type="ECO:0000259" key="12">
    <source>
        <dbReference type="PROSITE" id="PS52015"/>
    </source>
</evidence>
<dbReference type="NCBIfam" id="TIGR01352">
    <property type="entry name" value="tonB_Cterm"/>
    <property type="match status" value="1"/>
</dbReference>
<dbReference type="InterPro" id="IPR051045">
    <property type="entry name" value="TonB-dependent_transducer"/>
</dbReference>
<dbReference type="Pfam" id="PF03544">
    <property type="entry name" value="TonB_C"/>
    <property type="match status" value="1"/>
</dbReference>
<name>A0A1Y6IPZ6_9VIBR</name>
<dbReference type="PROSITE" id="PS52015">
    <property type="entry name" value="TONB_CTD"/>
    <property type="match status" value="1"/>
</dbReference>
<keyword evidence="8" id="KW-1133">Transmembrane helix</keyword>
<dbReference type="GO" id="GO:0015031">
    <property type="term" value="P:protein transport"/>
    <property type="evidence" value="ECO:0007669"/>
    <property type="project" value="UniProtKB-UniRule"/>
</dbReference>
<dbReference type="GO" id="GO:0031992">
    <property type="term" value="F:energy transducer activity"/>
    <property type="evidence" value="ECO:0007669"/>
    <property type="project" value="InterPro"/>
</dbReference>
<evidence type="ECO:0000313" key="15">
    <source>
        <dbReference type="Proteomes" id="UP000196125"/>
    </source>
</evidence>
<evidence type="ECO:0000256" key="9">
    <source>
        <dbReference type="ARBA" id="ARBA00023136"/>
    </source>
</evidence>
<dbReference type="InterPro" id="IPR003538">
    <property type="entry name" value="TonB"/>
</dbReference>
<comment type="similarity">
    <text evidence="2 10">Belongs to the TonB family.</text>
</comment>